<dbReference type="AlphaFoldDB" id="A0A4R8SUV9"/>
<gene>
    <name evidence="1" type="ORF">CCUG60884_01234</name>
</gene>
<dbReference type="RefSeq" id="WP_134082787.1">
    <property type="nucleotide sequence ID" value="NZ_PECL01000007.1"/>
</dbReference>
<dbReference type="Proteomes" id="UP000294604">
    <property type="component" value="Unassembled WGS sequence"/>
</dbReference>
<sequence length="101" mass="10363">MAKFEFNEFAARSAAKSWGEVGKEMAAIAATAKAITDGPWGGGELGDAFSKGDNNNGFVSSRNTVQTAGESLATYLASYGTNLSEAADLFAKQTGSGTQDA</sequence>
<reference evidence="1 2" key="1">
    <citation type="journal article" date="2019" name="Sci. Rep.">
        <title>Extended insight into the Mycobacterium chelonae-abscessus complex through whole genome sequencing of Mycobacterium salmoniphilum outbreak and Mycobacterium salmoniphilum-like strains.</title>
        <authorList>
            <person name="Behra P.R.K."/>
            <person name="Das S."/>
            <person name="Pettersson B.M.F."/>
            <person name="Shirreff L."/>
            <person name="DuCote T."/>
            <person name="Jacobsson K.G."/>
            <person name="Ennis D.G."/>
            <person name="Kirsebom L.A."/>
        </authorList>
    </citation>
    <scope>NUCLEOTIDE SEQUENCE [LARGE SCALE GENOMIC DNA]</scope>
    <source>
        <strain evidence="1 2">CCUG 60884</strain>
    </source>
</reference>
<evidence type="ECO:0000313" key="2">
    <source>
        <dbReference type="Proteomes" id="UP000294604"/>
    </source>
</evidence>
<proteinExistence type="predicted"/>
<evidence type="ECO:0000313" key="1">
    <source>
        <dbReference type="EMBL" id="TEA06097.1"/>
    </source>
</evidence>
<comment type="caution">
    <text evidence="1">The sequence shown here is derived from an EMBL/GenBank/DDBJ whole genome shotgun (WGS) entry which is preliminary data.</text>
</comment>
<protein>
    <submittedName>
        <fullName evidence="1">Uncharacterized protein</fullName>
    </submittedName>
</protein>
<accession>A0A4R8SUV9</accession>
<organism evidence="1 2">
    <name type="scientific">Mycobacteroides salmoniphilum</name>
    <dbReference type="NCBI Taxonomy" id="404941"/>
    <lineage>
        <taxon>Bacteria</taxon>
        <taxon>Bacillati</taxon>
        <taxon>Actinomycetota</taxon>
        <taxon>Actinomycetes</taxon>
        <taxon>Mycobacteriales</taxon>
        <taxon>Mycobacteriaceae</taxon>
        <taxon>Mycobacteroides</taxon>
    </lineage>
</organism>
<name>A0A4R8SUV9_9MYCO</name>
<dbReference type="EMBL" id="PECL01000007">
    <property type="protein sequence ID" value="TEA06097.1"/>
    <property type="molecule type" value="Genomic_DNA"/>
</dbReference>